<dbReference type="EMBL" id="LAZR01064831">
    <property type="protein sequence ID" value="KKK56754.1"/>
    <property type="molecule type" value="Genomic_DNA"/>
</dbReference>
<sequence>MTPDFDIKFRNGRVAKAALGAFDAVNKQHVNPDRKKGAVFCQLKECDFLLFRGVHGDKVQLIGSYLPPKWAARVGRVLRAYQDELAKEKKNEQTV</sequence>
<proteinExistence type="predicted"/>
<dbReference type="AlphaFoldDB" id="A0A0F8YRJ0"/>
<protein>
    <submittedName>
        <fullName evidence="1">Uncharacterized protein</fullName>
    </submittedName>
</protein>
<comment type="caution">
    <text evidence="1">The sequence shown here is derived from an EMBL/GenBank/DDBJ whole genome shotgun (WGS) entry which is preliminary data.</text>
</comment>
<organism evidence="1">
    <name type="scientific">marine sediment metagenome</name>
    <dbReference type="NCBI Taxonomy" id="412755"/>
    <lineage>
        <taxon>unclassified sequences</taxon>
        <taxon>metagenomes</taxon>
        <taxon>ecological metagenomes</taxon>
    </lineage>
</organism>
<reference evidence="1" key="1">
    <citation type="journal article" date="2015" name="Nature">
        <title>Complex archaea that bridge the gap between prokaryotes and eukaryotes.</title>
        <authorList>
            <person name="Spang A."/>
            <person name="Saw J.H."/>
            <person name="Jorgensen S.L."/>
            <person name="Zaremba-Niedzwiedzka K."/>
            <person name="Martijn J."/>
            <person name="Lind A.E."/>
            <person name="van Eijk R."/>
            <person name="Schleper C."/>
            <person name="Guy L."/>
            <person name="Ettema T.J."/>
        </authorList>
    </citation>
    <scope>NUCLEOTIDE SEQUENCE</scope>
</reference>
<evidence type="ECO:0000313" key="1">
    <source>
        <dbReference type="EMBL" id="KKK56754.1"/>
    </source>
</evidence>
<name>A0A0F8YRJ0_9ZZZZ</name>
<accession>A0A0F8YRJ0</accession>
<gene>
    <name evidence="1" type="ORF">LCGC14_3061350</name>
</gene>